<keyword evidence="1" id="KW-0808">Transferase</keyword>
<dbReference type="EC" id="6.3.5.6" evidence="1"/>
<dbReference type="PATRIC" id="fig|1302.21.peg.1346"/>
<dbReference type="GO" id="GO:0050567">
    <property type="term" value="F:glutaminyl-tRNA synthase (glutamine-hydrolyzing) activity"/>
    <property type="evidence" value="ECO:0007669"/>
    <property type="project" value="UniProtKB-EC"/>
</dbReference>
<dbReference type="EMBL" id="LQRC01000176">
    <property type="protein sequence ID" value="KXT71541.1"/>
    <property type="molecule type" value="Genomic_DNA"/>
</dbReference>
<dbReference type="AlphaFoldDB" id="A0A139N727"/>
<accession>A0A139N727</accession>
<protein>
    <submittedName>
        <fullName evidence="1">Aspartyl-tRNA(Asn) amidotransferase subunit B / Glutamyl-tRNA(Gln) amidotransferase subunit B</fullName>
        <ecNumber evidence="1">6.3.5.6</ecNumber>
        <ecNumber evidence="1">6.3.5.7</ecNumber>
    </submittedName>
</protein>
<gene>
    <name evidence="1" type="ORF">SGODD07_01204</name>
</gene>
<proteinExistence type="predicted"/>
<keyword evidence="1" id="KW-0436">Ligase</keyword>
<name>A0A139N727_STRGN</name>
<dbReference type="GO" id="GO:0050566">
    <property type="term" value="F:asparaginyl-tRNA synthase (glutamine-hydrolyzing) activity"/>
    <property type="evidence" value="ECO:0007669"/>
    <property type="project" value="UniProtKB-EC"/>
</dbReference>
<sequence>MKHLSKLIVLLLGGLLIMVSLGVCGEKIPENRTKEQYELEKEFQPLFDF</sequence>
<dbReference type="Proteomes" id="UP000070096">
    <property type="component" value="Unassembled WGS sequence"/>
</dbReference>
<evidence type="ECO:0000313" key="2">
    <source>
        <dbReference type="Proteomes" id="UP000070096"/>
    </source>
</evidence>
<reference evidence="1 2" key="1">
    <citation type="submission" date="2016-01" db="EMBL/GenBank/DDBJ databases">
        <title>Highly variable Streptococcus oralis are common among viridans streptococci isolated from primates.</title>
        <authorList>
            <person name="Denapaite D."/>
            <person name="Rieger M."/>
            <person name="Koendgen S."/>
            <person name="Brueckner R."/>
            <person name="Ochigava I."/>
            <person name="Kappeler P."/>
            <person name="Maetz-Rensing K."/>
            <person name="Leendertz F."/>
            <person name="Hakenbeck R."/>
        </authorList>
    </citation>
    <scope>NUCLEOTIDE SEQUENCE [LARGE SCALE GENOMIC DNA]</scope>
    <source>
        <strain evidence="1 2">DD07</strain>
    </source>
</reference>
<organism evidence="1 2">
    <name type="scientific">Streptococcus gordonii</name>
    <dbReference type="NCBI Taxonomy" id="1302"/>
    <lineage>
        <taxon>Bacteria</taxon>
        <taxon>Bacillati</taxon>
        <taxon>Bacillota</taxon>
        <taxon>Bacilli</taxon>
        <taxon>Lactobacillales</taxon>
        <taxon>Streptococcaceae</taxon>
        <taxon>Streptococcus</taxon>
    </lineage>
</organism>
<dbReference type="EC" id="6.3.5.7" evidence="1"/>
<comment type="caution">
    <text evidence="1">The sequence shown here is derived from an EMBL/GenBank/DDBJ whole genome shotgun (WGS) entry which is preliminary data.</text>
</comment>
<dbReference type="GO" id="GO:0016740">
    <property type="term" value="F:transferase activity"/>
    <property type="evidence" value="ECO:0007669"/>
    <property type="project" value="UniProtKB-KW"/>
</dbReference>
<evidence type="ECO:0000313" key="1">
    <source>
        <dbReference type="EMBL" id="KXT71541.1"/>
    </source>
</evidence>